<reference evidence="2 3" key="1">
    <citation type="submission" date="2019-03" db="EMBL/GenBank/DDBJ databases">
        <title>Genomics of glacier-inhabiting Cryobacterium strains.</title>
        <authorList>
            <person name="Liu Q."/>
            <person name="Xin Y.-H."/>
        </authorList>
    </citation>
    <scope>NUCLEOTIDE SEQUENCE [LARGE SCALE GENOMIC DNA]</scope>
    <source>
        <strain evidence="2 3">Hh14</strain>
    </source>
</reference>
<gene>
    <name evidence="2" type="ORF">E3T55_05800</name>
</gene>
<dbReference type="AlphaFoldDB" id="A0A4R9A6U2"/>
<dbReference type="OrthoDB" id="5365332at2"/>
<dbReference type="Proteomes" id="UP000297447">
    <property type="component" value="Unassembled WGS sequence"/>
</dbReference>
<evidence type="ECO:0000313" key="2">
    <source>
        <dbReference type="EMBL" id="TFD53012.1"/>
    </source>
</evidence>
<protein>
    <recommendedName>
        <fullName evidence="1">ISXO2-like transposase domain-containing protein</fullName>
    </recommendedName>
</protein>
<accession>A0A4R9A6U2</accession>
<name>A0A4R9A6U2_9MICO</name>
<organism evidence="2 3">
    <name type="scientific">Cryobacterium frigoriphilum</name>
    <dbReference type="NCBI Taxonomy" id="1259150"/>
    <lineage>
        <taxon>Bacteria</taxon>
        <taxon>Bacillati</taxon>
        <taxon>Actinomycetota</taxon>
        <taxon>Actinomycetes</taxon>
        <taxon>Micrococcales</taxon>
        <taxon>Microbacteriaceae</taxon>
        <taxon>Cryobacterium</taxon>
    </lineage>
</organism>
<evidence type="ECO:0000259" key="1">
    <source>
        <dbReference type="Pfam" id="PF12762"/>
    </source>
</evidence>
<keyword evidence="3" id="KW-1185">Reference proteome</keyword>
<comment type="caution">
    <text evidence="2">The sequence shown here is derived from an EMBL/GenBank/DDBJ whole genome shotgun (WGS) entry which is preliminary data.</text>
</comment>
<dbReference type="InterPro" id="IPR024445">
    <property type="entry name" value="Tnp_ISXO2-like"/>
</dbReference>
<sequence>MRCAASWPTTSPPAPSCILTAGWATALTKNGYDHRKRSQRAAKKVGDTDPVLPRVHRAISNFKTWLRGTHRSVSNEHLGVYTNEFTFRYNRRNTPMAAFQISLGLGAQRAPTTYRQIADQGPKAQRNLS</sequence>
<feature type="domain" description="ISXO2-like transposase" evidence="1">
    <location>
        <begin position="26"/>
        <end position="90"/>
    </location>
</feature>
<dbReference type="EMBL" id="SOHE01000024">
    <property type="protein sequence ID" value="TFD53012.1"/>
    <property type="molecule type" value="Genomic_DNA"/>
</dbReference>
<dbReference type="Pfam" id="PF12762">
    <property type="entry name" value="DDE_Tnp_IS1595"/>
    <property type="match status" value="1"/>
</dbReference>
<evidence type="ECO:0000313" key="3">
    <source>
        <dbReference type="Proteomes" id="UP000297447"/>
    </source>
</evidence>
<proteinExistence type="predicted"/>